<evidence type="ECO:0000313" key="3">
    <source>
        <dbReference type="Proteomes" id="UP000690515"/>
    </source>
</evidence>
<organism evidence="2 3">
    <name type="scientific">Zooshikella harenae</name>
    <dbReference type="NCBI Taxonomy" id="2827238"/>
    <lineage>
        <taxon>Bacteria</taxon>
        <taxon>Pseudomonadati</taxon>
        <taxon>Pseudomonadota</taxon>
        <taxon>Gammaproteobacteria</taxon>
        <taxon>Oceanospirillales</taxon>
        <taxon>Zooshikellaceae</taxon>
        <taxon>Zooshikella</taxon>
    </lineage>
</organism>
<feature type="transmembrane region" description="Helical" evidence="1">
    <location>
        <begin position="21"/>
        <end position="48"/>
    </location>
</feature>
<dbReference type="Proteomes" id="UP000690515">
    <property type="component" value="Unassembled WGS sequence"/>
</dbReference>
<proteinExistence type="predicted"/>
<dbReference type="EMBL" id="JAGSOY010000066">
    <property type="protein sequence ID" value="MBU2713219.1"/>
    <property type="molecule type" value="Genomic_DNA"/>
</dbReference>
<keyword evidence="3" id="KW-1185">Reference proteome</keyword>
<sequence>MDNEKALIGEMTLPIFQCKGWLKLIGVLSIIGGILTALTIIGILIAWLPIWQGVLLYQSASAIEEAQHNESKEALLRSLNKLKVYFIIMGVLMLIWLILMVLGVIFGGVGVFMSMAQMQGM</sequence>
<keyword evidence="1" id="KW-0472">Membrane</keyword>
<evidence type="ECO:0000256" key="1">
    <source>
        <dbReference type="SAM" id="Phobius"/>
    </source>
</evidence>
<keyword evidence="1" id="KW-0812">Transmembrane</keyword>
<accession>A0ABS5ZGU0</accession>
<comment type="caution">
    <text evidence="2">The sequence shown here is derived from an EMBL/GenBank/DDBJ whole genome shotgun (WGS) entry which is preliminary data.</text>
</comment>
<reference evidence="2 3" key="1">
    <citation type="submission" date="2021-04" db="EMBL/GenBank/DDBJ databases">
        <authorList>
            <person name="Pira H."/>
            <person name="Risdian C."/>
            <person name="Wink J."/>
        </authorList>
    </citation>
    <scope>NUCLEOTIDE SEQUENCE [LARGE SCALE GENOMIC DNA]</scope>
    <source>
        <strain evidence="2 3">WH53</strain>
    </source>
</reference>
<protein>
    <submittedName>
        <fullName evidence="2">DUF5362 domain-containing protein</fullName>
    </submittedName>
</protein>
<dbReference type="RefSeq" id="WP_215821506.1">
    <property type="nucleotide sequence ID" value="NZ_JAGSOY010000066.1"/>
</dbReference>
<keyword evidence="1" id="KW-1133">Transmembrane helix</keyword>
<feature type="transmembrane region" description="Helical" evidence="1">
    <location>
        <begin position="84"/>
        <end position="112"/>
    </location>
</feature>
<dbReference type="Pfam" id="PF17319">
    <property type="entry name" value="DUF5362"/>
    <property type="match status" value="1"/>
</dbReference>
<evidence type="ECO:0000313" key="2">
    <source>
        <dbReference type="EMBL" id="MBU2713219.1"/>
    </source>
</evidence>
<gene>
    <name evidence="2" type="ORF">KCG35_19305</name>
</gene>
<dbReference type="InterPro" id="IPR035287">
    <property type="entry name" value="DUF5362"/>
</dbReference>
<name>A0ABS5ZGU0_9GAMM</name>